<protein>
    <recommendedName>
        <fullName evidence="2">Lipocalin-like domain-containing protein</fullName>
    </recommendedName>
</protein>
<dbReference type="RefSeq" id="WP_037300170.1">
    <property type="nucleotide sequence ID" value="NZ_ATAX01000028.1"/>
</dbReference>
<evidence type="ECO:0000256" key="1">
    <source>
        <dbReference type="SAM" id="SignalP"/>
    </source>
</evidence>
<sequence>MKKALCLSTAIICLSAALMSCSKAEAKTKKETSTPAATTAATTTAADTTAAEKSEADASAFAGKWQCSSLTIDGKKEDNLWGADAFSLFQIELKDDNSGTFLSFLFSDENKPENITWELKDDGSVIIKGKSEIFDEDAFKLTKNGSGLLLDLSDESSEFKADLEKVDEFKPIPDDMEMSFNFSTDDDSSSAASED</sequence>
<name>W7UX51_RUMFL</name>
<dbReference type="PROSITE" id="PS51257">
    <property type="entry name" value="PROKAR_LIPOPROTEIN"/>
    <property type="match status" value="1"/>
</dbReference>
<proteinExistence type="predicted"/>
<evidence type="ECO:0000313" key="4">
    <source>
        <dbReference type="Proteomes" id="UP000019365"/>
    </source>
</evidence>
<feature type="signal peptide" evidence="1">
    <location>
        <begin position="1"/>
        <end position="26"/>
    </location>
</feature>
<comment type="caution">
    <text evidence="3">The sequence shown here is derived from an EMBL/GenBank/DDBJ whole genome shotgun (WGS) entry which is preliminary data.</text>
</comment>
<feature type="chain" id="PRO_5004901832" description="Lipocalin-like domain-containing protein" evidence="1">
    <location>
        <begin position="27"/>
        <end position="195"/>
    </location>
</feature>
<dbReference type="EMBL" id="ATAX01000028">
    <property type="protein sequence ID" value="EWM52987.1"/>
    <property type="molecule type" value="Genomic_DNA"/>
</dbReference>
<dbReference type="Proteomes" id="UP000019365">
    <property type="component" value="Unassembled WGS sequence"/>
</dbReference>
<keyword evidence="1" id="KW-0732">Signal</keyword>
<dbReference type="InterPro" id="IPR024311">
    <property type="entry name" value="Lipocalin-like"/>
</dbReference>
<dbReference type="Pfam" id="PF13648">
    <property type="entry name" value="Lipocalin_4"/>
    <property type="match status" value="1"/>
</dbReference>
<gene>
    <name evidence="3" type="ORF">RF007C_15345</name>
</gene>
<reference evidence="3 4" key="1">
    <citation type="journal article" date="2014" name="PLoS ONE">
        <title>Rumen cellulosomics: divergent fiber-degrading strategies revealed by comparative genome-wide analysis of six ruminococcal strains.</title>
        <authorList>
            <person name="Dassa B."/>
            <person name="Borovok I."/>
            <person name="Ruimy-Israeli V."/>
            <person name="Lamed R."/>
            <person name="Flint H.J."/>
            <person name="Duncan S.H."/>
            <person name="Henrissat B."/>
            <person name="Coutinho P."/>
            <person name="Morrison M."/>
            <person name="Mosoni P."/>
            <person name="Yeoman C.J."/>
            <person name="White B.A."/>
            <person name="Bayer E.A."/>
        </authorList>
    </citation>
    <scope>NUCLEOTIDE SEQUENCE [LARGE SCALE GENOMIC DNA]</scope>
    <source>
        <strain evidence="3 4">007c</strain>
    </source>
</reference>
<feature type="domain" description="Lipocalin-like" evidence="2">
    <location>
        <begin position="62"/>
        <end position="142"/>
    </location>
</feature>
<evidence type="ECO:0000259" key="2">
    <source>
        <dbReference type="Pfam" id="PF13648"/>
    </source>
</evidence>
<dbReference type="PATRIC" id="fig|1341157.4.peg.2468"/>
<dbReference type="OrthoDB" id="1821888at2"/>
<organism evidence="3 4">
    <name type="scientific">Ruminococcus flavefaciens 007c</name>
    <dbReference type="NCBI Taxonomy" id="1341157"/>
    <lineage>
        <taxon>Bacteria</taxon>
        <taxon>Bacillati</taxon>
        <taxon>Bacillota</taxon>
        <taxon>Clostridia</taxon>
        <taxon>Eubacteriales</taxon>
        <taxon>Oscillospiraceae</taxon>
        <taxon>Ruminococcus</taxon>
    </lineage>
</organism>
<evidence type="ECO:0000313" key="3">
    <source>
        <dbReference type="EMBL" id="EWM52987.1"/>
    </source>
</evidence>
<keyword evidence="4" id="KW-1185">Reference proteome</keyword>
<accession>W7UX51</accession>
<dbReference type="AlphaFoldDB" id="W7UX51"/>